<dbReference type="SMART" id="SM00382">
    <property type="entry name" value="AAA"/>
    <property type="match status" value="1"/>
</dbReference>
<accession>A0A969W5D9</accession>
<reference evidence="4" key="1">
    <citation type="submission" date="2020-03" db="EMBL/GenBank/DDBJ databases">
        <title>Solimonas marina sp. nov., isolated from deep seawater of the Pacific Ocean.</title>
        <authorList>
            <person name="Liu X."/>
            <person name="Lai Q."/>
            <person name="Sun F."/>
            <person name="Gai Y."/>
            <person name="Li G."/>
            <person name="Shao Z."/>
        </authorList>
    </citation>
    <scope>NUCLEOTIDE SEQUENCE</scope>
    <source>
        <strain evidence="4">C16B3</strain>
    </source>
</reference>
<keyword evidence="1" id="KW-0547">Nucleotide-binding</keyword>
<keyword evidence="5" id="KW-1185">Reference proteome</keyword>
<dbReference type="InterPro" id="IPR003593">
    <property type="entry name" value="AAA+_ATPase"/>
</dbReference>
<evidence type="ECO:0000313" key="5">
    <source>
        <dbReference type="Proteomes" id="UP000653472"/>
    </source>
</evidence>
<proteinExistence type="predicted"/>
<dbReference type="PANTHER" id="PTHR32071">
    <property type="entry name" value="TRANSCRIPTIONAL REGULATORY PROTEIN"/>
    <property type="match status" value="1"/>
</dbReference>
<dbReference type="PIRSF" id="PIRSF037354">
    <property type="entry name" value="Txn_actvtr_RtcR"/>
    <property type="match status" value="1"/>
</dbReference>
<dbReference type="FunFam" id="3.40.50.300:FF:001653">
    <property type="entry name" value="Transcriptional regulator RtcR"/>
    <property type="match status" value="1"/>
</dbReference>
<name>A0A969W5D9_9GAMM</name>
<dbReference type="NCBIfam" id="NF038308">
    <property type="entry name" value="RNA_repair_RtcR"/>
    <property type="match status" value="1"/>
</dbReference>
<dbReference type="AlphaFoldDB" id="A0A969W5D9"/>
<dbReference type="GO" id="GO:0003700">
    <property type="term" value="F:DNA-binding transcription factor activity"/>
    <property type="evidence" value="ECO:0007669"/>
    <property type="project" value="InterPro"/>
</dbReference>
<dbReference type="InterPro" id="IPR027417">
    <property type="entry name" value="P-loop_NTPase"/>
</dbReference>
<keyword evidence="2" id="KW-0067">ATP-binding</keyword>
<protein>
    <submittedName>
        <fullName evidence="4">Sigma 54-interacting transcriptional regulator</fullName>
    </submittedName>
</protein>
<evidence type="ECO:0000259" key="3">
    <source>
        <dbReference type="PROSITE" id="PS50045"/>
    </source>
</evidence>
<dbReference type="PROSITE" id="PS50045">
    <property type="entry name" value="SIGMA54_INTERACT_4"/>
    <property type="match status" value="1"/>
</dbReference>
<dbReference type="PANTHER" id="PTHR32071:SF14">
    <property type="entry name" value="TRANSCRIPTIONAL REGULATORY PROTEIN RTCR"/>
    <property type="match status" value="1"/>
</dbReference>
<dbReference type="InterPro" id="IPR009715">
    <property type="entry name" value="RtcR"/>
</dbReference>
<dbReference type="InterPro" id="IPR017183">
    <property type="entry name" value="Sigma54_dep_tscrpt_act_RtcR"/>
</dbReference>
<dbReference type="SUPFAM" id="SSF52540">
    <property type="entry name" value="P-loop containing nucleoside triphosphate hydrolases"/>
    <property type="match status" value="1"/>
</dbReference>
<evidence type="ECO:0000313" key="4">
    <source>
        <dbReference type="EMBL" id="NKF20897.1"/>
    </source>
</evidence>
<dbReference type="Pfam" id="PF00158">
    <property type="entry name" value="Sigma54_activat"/>
    <property type="match status" value="1"/>
</dbReference>
<dbReference type="Gene3D" id="1.10.8.60">
    <property type="match status" value="1"/>
</dbReference>
<evidence type="ECO:0000256" key="1">
    <source>
        <dbReference type="ARBA" id="ARBA00022741"/>
    </source>
</evidence>
<dbReference type="CDD" id="cd00009">
    <property type="entry name" value="AAA"/>
    <property type="match status" value="1"/>
</dbReference>
<dbReference type="GO" id="GO:0005524">
    <property type="term" value="F:ATP binding"/>
    <property type="evidence" value="ECO:0007669"/>
    <property type="project" value="UniProtKB-KW"/>
</dbReference>
<dbReference type="Proteomes" id="UP000653472">
    <property type="component" value="Unassembled WGS sequence"/>
</dbReference>
<dbReference type="EMBL" id="JAAVXB010000001">
    <property type="protein sequence ID" value="NKF20897.1"/>
    <property type="molecule type" value="Genomic_DNA"/>
</dbReference>
<comment type="caution">
    <text evidence="4">The sequence shown here is derived from an EMBL/GenBank/DDBJ whole genome shotgun (WGS) entry which is preliminary data.</text>
</comment>
<organism evidence="4 5">
    <name type="scientific">Solimonas marina</name>
    <dbReference type="NCBI Taxonomy" id="2714601"/>
    <lineage>
        <taxon>Bacteria</taxon>
        <taxon>Pseudomonadati</taxon>
        <taxon>Pseudomonadota</taxon>
        <taxon>Gammaproteobacteria</taxon>
        <taxon>Nevskiales</taxon>
        <taxon>Nevskiaceae</taxon>
        <taxon>Solimonas</taxon>
    </lineage>
</organism>
<dbReference type="Pfam" id="PF06956">
    <property type="entry name" value="RtcR"/>
    <property type="match status" value="1"/>
</dbReference>
<gene>
    <name evidence="4" type="ORF">G7Y82_01115</name>
</gene>
<dbReference type="Gene3D" id="3.40.50.300">
    <property type="entry name" value="P-loop containing nucleotide triphosphate hydrolases"/>
    <property type="match status" value="1"/>
</dbReference>
<dbReference type="RefSeq" id="WP_168146155.1">
    <property type="nucleotide sequence ID" value="NZ_JAAVXB010000001.1"/>
</dbReference>
<sequence>MKKNVVIGFIGTQLDARFGAERWERWRPTVALGMHEDFVVHRMELLIDMRRGARLAKQIAADLAQVSPETEVCLHDTYIANPWDFESMYGALHDFCARQSFDPEHEDYYAHITTGTHVAQICLFLLTESRHLPGRLLQTSPPRARQDVAGAYSIIDLDLSKYDRIAQRFEQQQQEDRSFLKSGIATRNAAFNTMIEQIETVAIRSPAPMLLMGPTGAGKSQLARRVYELKRQRGTVSGAFVEINCATLRGDGAMSALFGHRKGAFTGAVSERAGLLRSADRGVLFLDEIGELGADEQAMLLRAIEDKRFLPVGSDREVCSDFQLIAGTNRDLGREIASGGFRDDLYARLNLWTFELPGLAARREDIEPNLDYELERYERSTHQRVRFNVEARERYLRFAMSADAQWPGNFRDLGASVSRMATLAVAGRIQVDGVDAEIARLRRLWRSADAPAMAADVDFEALLGERVAELDRFDRAQLGDVVAVCRRSRNLSEAGRTLFAASRQTRRSTNDSDRLRKYLARFGLSWSDVTVS</sequence>
<dbReference type="InterPro" id="IPR002078">
    <property type="entry name" value="Sigma_54_int"/>
</dbReference>
<evidence type="ECO:0000256" key="2">
    <source>
        <dbReference type="ARBA" id="ARBA00022840"/>
    </source>
</evidence>
<feature type="domain" description="Sigma-54 factor interaction" evidence="3">
    <location>
        <begin position="184"/>
        <end position="422"/>
    </location>
</feature>